<comment type="subcellular location">
    <subcellularLocation>
        <location evidence="1">Nucleus speckle</location>
    </subcellularLocation>
</comment>
<dbReference type="EMBL" id="KQ459584">
    <property type="protein sequence ID" value="KPI98501.1"/>
    <property type="molecule type" value="Genomic_DNA"/>
</dbReference>
<organism evidence="8 9">
    <name type="scientific">Papilio xuthus</name>
    <name type="common">Asian swallowtail butterfly</name>
    <dbReference type="NCBI Taxonomy" id="66420"/>
    <lineage>
        <taxon>Eukaryota</taxon>
        <taxon>Metazoa</taxon>
        <taxon>Ecdysozoa</taxon>
        <taxon>Arthropoda</taxon>
        <taxon>Hexapoda</taxon>
        <taxon>Insecta</taxon>
        <taxon>Pterygota</taxon>
        <taxon>Neoptera</taxon>
        <taxon>Endopterygota</taxon>
        <taxon>Lepidoptera</taxon>
        <taxon>Glossata</taxon>
        <taxon>Ditrysia</taxon>
        <taxon>Papilionoidea</taxon>
        <taxon>Papilionidae</taxon>
        <taxon>Papilioninae</taxon>
        <taxon>Papilio</taxon>
    </lineage>
</organism>
<reference evidence="8 9" key="1">
    <citation type="journal article" date="2015" name="Nat. Commun.">
        <title>Outbred genome sequencing and CRISPR/Cas9 gene editing in butterflies.</title>
        <authorList>
            <person name="Li X."/>
            <person name="Fan D."/>
            <person name="Zhang W."/>
            <person name="Liu G."/>
            <person name="Zhang L."/>
            <person name="Zhao L."/>
            <person name="Fang X."/>
            <person name="Chen L."/>
            <person name="Dong Y."/>
            <person name="Chen Y."/>
            <person name="Ding Y."/>
            <person name="Zhao R."/>
            <person name="Feng M."/>
            <person name="Zhu Y."/>
            <person name="Feng Y."/>
            <person name="Jiang X."/>
            <person name="Zhu D."/>
            <person name="Xiang H."/>
            <person name="Feng X."/>
            <person name="Li S."/>
            <person name="Wang J."/>
            <person name="Zhang G."/>
            <person name="Kronforst M.R."/>
            <person name="Wang W."/>
        </authorList>
    </citation>
    <scope>NUCLEOTIDE SEQUENCE [LARGE SCALE GENOMIC DNA]</scope>
    <source>
        <strain evidence="8">Ya'a_city_454_Px</strain>
        <tissue evidence="8">Whole body</tissue>
    </source>
</reference>
<keyword evidence="3" id="KW-0507">mRNA processing</keyword>
<feature type="region of interest" description="Disordered" evidence="6">
    <location>
        <begin position="1"/>
        <end position="96"/>
    </location>
</feature>
<dbReference type="AlphaFoldDB" id="A0A194PYV0"/>
<dbReference type="SUPFAM" id="SSF48371">
    <property type="entry name" value="ARM repeat"/>
    <property type="match status" value="1"/>
</dbReference>
<dbReference type="InterPro" id="IPR050781">
    <property type="entry name" value="CWC22_splicing_factor"/>
</dbReference>
<evidence type="ECO:0000256" key="3">
    <source>
        <dbReference type="ARBA" id="ARBA00022664"/>
    </source>
</evidence>
<protein>
    <submittedName>
        <fullName evidence="8">Pre-mRNA-splicing factor CWC22-like</fullName>
    </submittedName>
</protein>
<keyword evidence="9" id="KW-1185">Reference proteome</keyword>
<evidence type="ECO:0000259" key="7">
    <source>
        <dbReference type="SMART" id="SM00543"/>
    </source>
</evidence>
<dbReference type="STRING" id="66420.A0A194PYV0"/>
<dbReference type="Pfam" id="PF02854">
    <property type="entry name" value="MIF4G"/>
    <property type="match status" value="1"/>
</dbReference>
<dbReference type="Gene3D" id="1.25.40.180">
    <property type="match status" value="1"/>
</dbReference>
<feature type="compositionally biased region" description="Basic and acidic residues" evidence="6">
    <location>
        <begin position="1"/>
        <end position="21"/>
    </location>
</feature>
<feature type="compositionally biased region" description="Basic and acidic residues" evidence="6">
    <location>
        <begin position="35"/>
        <end position="49"/>
    </location>
</feature>
<evidence type="ECO:0000256" key="1">
    <source>
        <dbReference type="ARBA" id="ARBA00004324"/>
    </source>
</evidence>
<evidence type="ECO:0000256" key="5">
    <source>
        <dbReference type="ARBA" id="ARBA00023242"/>
    </source>
</evidence>
<evidence type="ECO:0000313" key="9">
    <source>
        <dbReference type="Proteomes" id="UP000053268"/>
    </source>
</evidence>
<evidence type="ECO:0000256" key="2">
    <source>
        <dbReference type="ARBA" id="ARBA00006856"/>
    </source>
</evidence>
<evidence type="ECO:0000256" key="6">
    <source>
        <dbReference type="SAM" id="MobiDB-lite"/>
    </source>
</evidence>
<dbReference type="GO" id="GO:0000398">
    <property type="term" value="P:mRNA splicing, via spliceosome"/>
    <property type="evidence" value="ECO:0007669"/>
    <property type="project" value="TreeGrafter"/>
</dbReference>
<dbReference type="GO" id="GO:0071013">
    <property type="term" value="C:catalytic step 2 spliceosome"/>
    <property type="evidence" value="ECO:0007669"/>
    <property type="project" value="TreeGrafter"/>
</dbReference>
<name>A0A194PYV0_PAPXU</name>
<dbReference type="GO" id="GO:0016607">
    <property type="term" value="C:nuclear speck"/>
    <property type="evidence" value="ECO:0007669"/>
    <property type="project" value="UniProtKB-SubCell"/>
</dbReference>
<dbReference type="PANTHER" id="PTHR18034">
    <property type="entry name" value="CELL CYCLE CONTROL PROTEIN CWF22-RELATED"/>
    <property type="match status" value="1"/>
</dbReference>
<comment type="similarity">
    <text evidence="2">Belongs to the CWC22 family.</text>
</comment>
<evidence type="ECO:0000313" key="8">
    <source>
        <dbReference type="EMBL" id="KPI98501.1"/>
    </source>
</evidence>
<feature type="domain" description="MIF4G" evidence="7">
    <location>
        <begin position="127"/>
        <end position="310"/>
    </location>
</feature>
<keyword evidence="5" id="KW-0539">Nucleus</keyword>
<dbReference type="InterPro" id="IPR003890">
    <property type="entry name" value="MIF4G-like_typ-3"/>
</dbReference>
<evidence type="ECO:0000256" key="4">
    <source>
        <dbReference type="ARBA" id="ARBA00023187"/>
    </source>
</evidence>
<sequence>MENKENKSKKDKHDDNEEYRKEKRSKRARTRSRSRSRDRDAKKDRDRDTRRKRRHSRSPDAYDKRRNEASKVDEKKPPPEKKAKDTDMLNTRTGGAYIPPARLRMMQAQITDKSSMAYQRLAWEALKKSIHGHINKINVGNIGIIIKELLKENIVRGRGLLCRSVIQAQAASPTFTNVYAALVAAVNSRFPNIGELLLKRLVIQFKRGFKRNDKAICISSASFIAHLVNQRVAHEILALELLTLLVETPTDDSVEVAIAFLKECGQKLTEVSSKGVNAIFEMLRNILHEGQLDKRVQYMIEVMFQVWKDGFKDHPALIEELELVPEEEQFTHLLMLDDATDPQDILSKLFTSP</sequence>
<proteinExistence type="inferred from homology"/>
<dbReference type="FunFam" id="1.25.40.180:FF:000004">
    <property type="entry name" value="pre-mRNA-splicing factor CWC22 homolog"/>
    <property type="match status" value="1"/>
</dbReference>
<dbReference type="GO" id="GO:0003723">
    <property type="term" value="F:RNA binding"/>
    <property type="evidence" value="ECO:0007669"/>
    <property type="project" value="InterPro"/>
</dbReference>
<dbReference type="InterPro" id="IPR016024">
    <property type="entry name" value="ARM-type_fold"/>
</dbReference>
<gene>
    <name evidence="8" type="ORF">RR46_03653</name>
</gene>
<accession>A0A194PYV0</accession>
<dbReference type="PANTHER" id="PTHR18034:SF3">
    <property type="entry name" value="PRE-MRNA-SPLICING FACTOR CWC22 HOMOLOG"/>
    <property type="match status" value="1"/>
</dbReference>
<dbReference type="Proteomes" id="UP000053268">
    <property type="component" value="Unassembled WGS sequence"/>
</dbReference>
<dbReference type="SMART" id="SM00543">
    <property type="entry name" value="MIF4G"/>
    <property type="match status" value="1"/>
</dbReference>
<feature type="compositionally biased region" description="Basic residues" evidence="6">
    <location>
        <begin position="22"/>
        <end position="34"/>
    </location>
</feature>
<feature type="compositionally biased region" description="Basic and acidic residues" evidence="6">
    <location>
        <begin position="57"/>
        <end position="87"/>
    </location>
</feature>
<keyword evidence="4" id="KW-0508">mRNA splicing</keyword>